<feature type="domain" description="VanZ-like" evidence="2">
    <location>
        <begin position="121"/>
        <end position="239"/>
    </location>
</feature>
<evidence type="ECO:0000256" key="1">
    <source>
        <dbReference type="SAM" id="Phobius"/>
    </source>
</evidence>
<evidence type="ECO:0000259" key="2">
    <source>
        <dbReference type="Pfam" id="PF04892"/>
    </source>
</evidence>
<keyword evidence="4" id="KW-1185">Reference proteome</keyword>
<sequence length="259" mass="29896">MDQAIETYIRSIVGDLDCSNQDKEDIVEEMRDHLYTAKADYMNKGLAEDEATKKVLKDFGQVEILHTGYQETVIPHYRSWKVIGWMLFSFYVIVALHKLIIDRIIDLVLIYKVYGEPLNPFVFSDQNSGMLFDYSGWRFNTNFIPFNTIYSYLTSFGEMNTSIILYNLFGNMVIFIPLGLLLPVLIKRFRHAKSIFKLAVVTSIIIEVIQFLFSIGRADVDDVILLTAGAMIGYILFVYIQKWLRGLSRSKHNQKTISA</sequence>
<comment type="caution">
    <text evidence="3">The sequence shown here is derived from an EMBL/GenBank/DDBJ whole genome shotgun (WGS) entry which is preliminary data.</text>
</comment>
<dbReference type="Proteomes" id="UP000618943">
    <property type="component" value="Unassembled WGS sequence"/>
</dbReference>
<organism evidence="3 4">
    <name type="scientific">Viridibacillus soli</name>
    <dbReference type="NCBI Taxonomy" id="2798301"/>
    <lineage>
        <taxon>Bacteria</taxon>
        <taxon>Bacillati</taxon>
        <taxon>Bacillota</taxon>
        <taxon>Bacilli</taxon>
        <taxon>Bacillales</taxon>
        <taxon>Caryophanaceae</taxon>
        <taxon>Viridibacillus</taxon>
    </lineage>
</organism>
<dbReference type="InterPro" id="IPR053150">
    <property type="entry name" value="Teicoplanin_resist-assoc"/>
</dbReference>
<dbReference type="InterPro" id="IPR047928">
    <property type="entry name" value="Perm_prefix_1"/>
</dbReference>
<name>A0ABS1HAI2_9BACL</name>
<gene>
    <name evidence="3" type="ORF">JFL43_16495</name>
</gene>
<dbReference type="Pfam" id="PF04892">
    <property type="entry name" value="VanZ"/>
    <property type="match status" value="1"/>
</dbReference>
<dbReference type="EMBL" id="JAEOAH010000029">
    <property type="protein sequence ID" value="MBK3496427.1"/>
    <property type="molecule type" value="Genomic_DNA"/>
</dbReference>
<proteinExistence type="predicted"/>
<dbReference type="NCBIfam" id="NF038403">
    <property type="entry name" value="perm_prefix_1"/>
    <property type="match status" value="1"/>
</dbReference>
<dbReference type="RefSeq" id="WP_200749889.1">
    <property type="nucleotide sequence ID" value="NZ_JAEOAH010000029.1"/>
</dbReference>
<evidence type="ECO:0000313" key="3">
    <source>
        <dbReference type="EMBL" id="MBK3496427.1"/>
    </source>
</evidence>
<keyword evidence="1" id="KW-0812">Transmembrane</keyword>
<reference evidence="3 4" key="1">
    <citation type="submission" date="2020-12" db="EMBL/GenBank/DDBJ databases">
        <title>YIM B01967 draft genome.</title>
        <authorList>
            <person name="Yan X."/>
        </authorList>
    </citation>
    <scope>NUCLEOTIDE SEQUENCE [LARGE SCALE GENOMIC DNA]</scope>
    <source>
        <strain evidence="3 4">YIM B01967</strain>
    </source>
</reference>
<dbReference type="InterPro" id="IPR006976">
    <property type="entry name" value="VanZ-like"/>
</dbReference>
<dbReference type="PANTHER" id="PTHR36834:SF1">
    <property type="entry name" value="INTEGRAL MEMBRANE PROTEIN"/>
    <property type="match status" value="1"/>
</dbReference>
<feature type="transmembrane region" description="Helical" evidence="1">
    <location>
        <begin position="223"/>
        <end position="240"/>
    </location>
</feature>
<evidence type="ECO:0000313" key="4">
    <source>
        <dbReference type="Proteomes" id="UP000618943"/>
    </source>
</evidence>
<protein>
    <submittedName>
        <fullName evidence="3">VanZ family protein</fullName>
    </submittedName>
</protein>
<keyword evidence="1" id="KW-0472">Membrane</keyword>
<feature type="transmembrane region" description="Helical" evidence="1">
    <location>
        <begin position="198"/>
        <end position="217"/>
    </location>
</feature>
<feature type="transmembrane region" description="Helical" evidence="1">
    <location>
        <begin position="82"/>
        <end position="101"/>
    </location>
</feature>
<feature type="transmembrane region" description="Helical" evidence="1">
    <location>
        <begin position="163"/>
        <end position="186"/>
    </location>
</feature>
<accession>A0ABS1HAI2</accession>
<dbReference type="PANTHER" id="PTHR36834">
    <property type="entry name" value="MEMBRANE PROTEIN-RELATED"/>
    <property type="match status" value="1"/>
</dbReference>
<keyword evidence="1" id="KW-1133">Transmembrane helix</keyword>